<dbReference type="EMBL" id="JARKIE010000141">
    <property type="protein sequence ID" value="KAJ7677178.1"/>
    <property type="molecule type" value="Genomic_DNA"/>
</dbReference>
<dbReference type="InterPro" id="IPR052953">
    <property type="entry name" value="Ser-rich/MCO-related"/>
</dbReference>
<dbReference type="AlphaFoldDB" id="A0AAD7GAS3"/>
<gene>
    <name evidence="1" type="ORF">B0H17DRAFT_906800</name>
</gene>
<dbReference type="InterPro" id="IPR008972">
    <property type="entry name" value="Cupredoxin"/>
</dbReference>
<accession>A0AAD7GAS3</accession>
<dbReference type="PANTHER" id="PTHR34883">
    <property type="entry name" value="SERINE-RICH PROTEIN, PUTATIVE-RELATED-RELATED"/>
    <property type="match status" value="1"/>
</dbReference>
<protein>
    <submittedName>
        <fullName evidence="1">Uncharacterized protein</fullName>
    </submittedName>
</protein>
<evidence type="ECO:0000313" key="2">
    <source>
        <dbReference type="Proteomes" id="UP001221757"/>
    </source>
</evidence>
<dbReference type="Proteomes" id="UP001221757">
    <property type="component" value="Unassembled WGS sequence"/>
</dbReference>
<dbReference type="SUPFAM" id="SSF49503">
    <property type="entry name" value="Cupredoxins"/>
    <property type="match status" value="1"/>
</dbReference>
<dbReference type="PANTHER" id="PTHR34883:SF15">
    <property type="entry name" value="EXTRACELLULAR SERINE-RICH PROTEIN"/>
    <property type="match status" value="1"/>
</dbReference>
<dbReference type="Gene3D" id="2.60.40.420">
    <property type="entry name" value="Cupredoxins - blue copper proteins"/>
    <property type="match status" value="1"/>
</dbReference>
<keyword evidence="2" id="KW-1185">Reference proteome</keyword>
<proteinExistence type="predicted"/>
<reference evidence="1" key="1">
    <citation type="submission" date="2023-03" db="EMBL/GenBank/DDBJ databases">
        <title>Massive genome expansion in bonnet fungi (Mycena s.s.) driven by repeated elements and novel gene families across ecological guilds.</title>
        <authorList>
            <consortium name="Lawrence Berkeley National Laboratory"/>
            <person name="Harder C.B."/>
            <person name="Miyauchi S."/>
            <person name="Viragh M."/>
            <person name="Kuo A."/>
            <person name="Thoen E."/>
            <person name="Andreopoulos B."/>
            <person name="Lu D."/>
            <person name="Skrede I."/>
            <person name="Drula E."/>
            <person name="Henrissat B."/>
            <person name="Morin E."/>
            <person name="Kohler A."/>
            <person name="Barry K."/>
            <person name="LaButti K."/>
            <person name="Morin E."/>
            <person name="Salamov A."/>
            <person name="Lipzen A."/>
            <person name="Mereny Z."/>
            <person name="Hegedus B."/>
            <person name="Baldrian P."/>
            <person name="Stursova M."/>
            <person name="Weitz H."/>
            <person name="Taylor A."/>
            <person name="Grigoriev I.V."/>
            <person name="Nagy L.G."/>
            <person name="Martin F."/>
            <person name="Kauserud H."/>
        </authorList>
    </citation>
    <scope>NUCLEOTIDE SEQUENCE</scope>
    <source>
        <strain evidence="1">CBHHK067</strain>
    </source>
</reference>
<sequence length="85" mass="9041">IVTVGGESSSPGGMYQFSPNRVTASNGTIIRFRFSSPGNHSVAHIAFSYPCTPLGDKIESSFEPVALGAANVPEWSIEVIDDRGR</sequence>
<name>A0AAD7GAS3_MYCRO</name>
<feature type="non-terminal residue" evidence="1">
    <location>
        <position position="1"/>
    </location>
</feature>
<comment type="caution">
    <text evidence="1">The sequence shown here is derived from an EMBL/GenBank/DDBJ whole genome shotgun (WGS) entry which is preliminary data.</text>
</comment>
<feature type="non-terminal residue" evidence="1">
    <location>
        <position position="85"/>
    </location>
</feature>
<evidence type="ECO:0000313" key="1">
    <source>
        <dbReference type="EMBL" id="KAJ7677178.1"/>
    </source>
</evidence>
<organism evidence="1 2">
    <name type="scientific">Mycena rosella</name>
    <name type="common">Pink bonnet</name>
    <name type="synonym">Agaricus rosellus</name>
    <dbReference type="NCBI Taxonomy" id="1033263"/>
    <lineage>
        <taxon>Eukaryota</taxon>
        <taxon>Fungi</taxon>
        <taxon>Dikarya</taxon>
        <taxon>Basidiomycota</taxon>
        <taxon>Agaricomycotina</taxon>
        <taxon>Agaricomycetes</taxon>
        <taxon>Agaricomycetidae</taxon>
        <taxon>Agaricales</taxon>
        <taxon>Marasmiineae</taxon>
        <taxon>Mycenaceae</taxon>
        <taxon>Mycena</taxon>
    </lineage>
</organism>